<sequence>MSFIRSSTLRASSIARLARPARAIRAAELQPWQRTLQRRTYASGHGAHGQTKTSDLPWAASAIVGTAAGLYYVVSQDYGHGEHHDDHHDKHEEAHEEEAPAQEEAPKEEAKEEPKEESKEEAPKEEKKPEAEEKKEEEPKEEKSEEKKEEPKAEASPDKSDEPTPRKEPKSSNETSGKQEGLSNADTKHTHAIHEEPEKSKKGEGVAETAKLKGTVSTERPQAENKEERGKAQSDKDQ</sequence>
<dbReference type="STRING" id="1448308.A0A2T2NLV8"/>
<accession>A0A2T2NLV8</accession>
<dbReference type="Proteomes" id="UP000240883">
    <property type="component" value="Unassembled WGS sequence"/>
</dbReference>
<proteinExistence type="predicted"/>
<feature type="compositionally biased region" description="Polar residues" evidence="1">
    <location>
        <begin position="172"/>
        <end position="185"/>
    </location>
</feature>
<feature type="compositionally biased region" description="Basic and acidic residues" evidence="1">
    <location>
        <begin position="186"/>
        <end position="205"/>
    </location>
</feature>
<keyword evidence="3" id="KW-1185">Reference proteome</keyword>
<evidence type="ECO:0000313" key="2">
    <source>
        <dbReference type="EMBL" id="PSN66038.1"/>
    </source>
</evidence>
<protein>
    <submittedName>
        <fullName evidence="2">Uncharacterized protein</fullName>
    </submittedName>
</protein>
<evidence type="ECO:0000256" key="1">
    <source>
        <dbReference type="SAM" id="MobiDB-lite"/>
    </source>
</evidence>
<reference evidence="2 3" key="1">
    <citation type="journal article" date="2018" name="Front. Microbiol.">
        <title>Genome-Wide Analysis of Corynespora cassiicola Leaf Fall Disease Putative Effectors.</title>
        <authorList>
            <person name="Lopez D."/>
            <person name="Ribeiro S."/>
            <person name="Label P."/>
            <person name="Fumanal B."/>
            <person name="Venisse J.S."/>
            <person name="Kohler A."/>
            <person name="de Oliveira R.R."/>
            <person name="Labutti K."/>
            <person name="Lipzen A."/>
            <person name="Lail K."/>
            <person name="Bauer D."/>
            <person name="Ohm R.A."/>
            <person name="Barry K.W."/>
            <person name="Spatafora J."/>
            <person name="Grigoriev I.V."/>
            <person name="Martin F.M."/>
            <person name="Pujade-Renaud V."/>
        </authorList>
    </citation>
    <scope>NUCLEOTIDE SEQUENCE [LARGE SCALE GENOMIC DNA]</scope>
    <source>
        <strain evidence="2 3">Philippines</strain>
    </source>
</reference>
<feature type="region of interest" description="Disordered" evidence="1">
    <location>
        <begin position="78"/>
        <end position="238"/>
    </location>
</feature>
<name>A0A2T2NLV8_CORCC</name>
<feature type="compositionally biased region" description="Basic and acidic residues" evidence="1">
    <location>
        <begin position="79"/>
        <end position="171"/>
    </location>
</feature>
<dbReference type="AlphaFoldDB" id="A0A2T2NLV8"/>
<dbReference type="OrthoDB" id="4590707at2759"/>
<dbReference type="EMBL" id="KZ678136">
    <property type="protein sequence ID" value="PSN66038.1"/>
    <property type="molecule type" value="Genomic_DNA"/>
</dbReference>
<feature type="compositionally biased region" description="Basic and acidic residues" evidence="1">
    <location>
        <begin position="221"/>
        <end position="238"/>
    </location>
</feature>
<evidence type="ECO:0000313" key="3">
    <source>
        <dbReference type="Proteomes" id="UP000240883"/>
    </source>
</evidence>
<gene>
    <name evidence="2" type="ORF">BS50DRAFT_574513</name>
</gene>
<organism evidence="2 3">
    <name type="scientific">Corynespora cassiicola Philippines</name>
    <dbReference type="NCBI Taxonomy" id="1448308"/>
    <lineage>
        <taxon>Eukaryota</taxon>
        <taxon>Fungi</taxon>
        <taxon>Dikarya</taxon>
        <taxon>Ascomycota</taxon>
        <taxon>Pezizomycotina</taxon>
        <taxon>Dothideomycetes</taxon>
        <taxon>Pleosporomycetidae</taxon>
        <taxon>Pleosporales</taxon>
        <taxon>Corynesporascaceae</taxon>
        <taxon>Corynespora</taxon>
    </lineage>
</organism>